<gene>
    <name evidence="1" type="ORF">BacF7301_12140</name>
</gene>
<organism evidence="1 2">
    <name type="scientific">Bacteroides faecium</name>
    <dbReference type="NCBI Taxonomy" id="2715212"/>
    <lineage>
        <taxon>Bacteria</taxon>
        <taxon>Pseudomonadati</taxon>
        <taxon>Bacteroidota</taxon>
        <taxon>Bacteroidia</taxon>
        <taxon>Bacteroidales</taxon>
        <taxon>Bacteroidaceae</taxon>
        <taxon>Bacteroides</taxon>
    </lineage>
</organism>
<evidence type="ECO:0000313" key="2">
    <source>
        <dbReference type="Proteomes" id="UP000501780"/>
    </source>
</evidence>
<dbReference type="EMBL" id="CP050831">
    <property type="protein sequence ID" value="QIU94846.1"/>
    <property type="molecule type" value="Genomic_DNA"/>
</dbReference>
<accession>A0A6H0KN20</accession>
<sequence length="214" mass="25494">MKTILIILLSLFQIADKPDTVIIKQESGTRFPCFGYHPIKDKVMRVEFPIEFTIENPTDTEDRITMINYRCISGYWTERLGWWRVALFEDRGDTLIGMTDRQRIQCIYPNDKRHYIIFTEHTVYNDTLFHRIFQKEISKMKSSDNFMNPDTFTPLQMNYLKGMLSKDSLRIEIADDKASRWFYLPIDVNKVMPLHTERNKHSEILKTIRDEGIE</sequence>
<proteinExistence type="predicted"/>
<dbReference type="Proteomes" id="UP000501780">
    <property type="component" value="Chromosome"/>
</dbReference>
<keyword evidence="2" id="KW-1185">Reference proteome</keyword>
<dbReference type="KEGG" id="bfc:BacF7301_12140"/>
<dbReference type="AlphaFoldDB" id="A0A6H0KN20"/>
<dbReference type="RefSeq" id="WP_167963126.1">
    <property type="nucleotide sequence ID" value="NZ_CP050831.1"/>
</dbReference>
<reference evidence="1 2" key="1">
    <citation type="submission" date="2020-03" db="EMBL/GenBank/DDBJ databases">
        <title>Genomic analysis of Bacteroides faecium CBA7301.</title>
        <authorList>
            <person name="Kim J."/>
            <person name="Roh S.W."/>
        </authorList>
    </citation>
    <scope>NUCLEOTIDE SEQUENCE [LARGE SCALE GENOMIC DNA]</scope>
    <source>
        <strain evidence="1 2">CBA7301</strain>
    </source>
</reference>
<protein>
    <submittedName>
        <fullName evidence="1">Uncharacterized protein</fullName>
    </submittedName>
</protein>
<name>A0A6H0KN20_9BACE</name>
<evidence type="ECO:0000313" key="1">
    <source>
        <dbReference type="EMBL" id="QIU94846.1"/>
    </source>
</evidence>